<reference evidence="4 5" key="1">
    <citation type="submission" date="2018-06" db="EMBL/GenBank/DDBJ databases">
        <title>Genomic Encyclopedia of Type Strains, Phase III (KMG-III): the genomes of soil and plant-associated and newly described type strains.</title>
        <authorList>
            <person name="Whitman W."/>
        </authorList>
    </citation>
    <scope>NUCLEOTIDE SEQUENCE [LARGE SCALE GENOMIC DNA]</scope>
    <source>
        <strain evidence="4 5">CGMCC 1.12504</strain>
    </source>
</reference>
<evidence type="ECO:0000256" key="2">
    <source>
        <dbReference type="SAM" id="SignalP"/>
    </source>
</evidence>
<comment type="caution">
    <text evidence="4">The sequence shown here is derived from an EMBL/GenBank/DDBJ whole genome shotgun (WGS) entry which is preliminary data.</text>
</comment>
<dbReference type="PROSITE" id="PS51724">
    <property type="entry name" value="SPOR"/>
    <property type="match status" value="1"/>
</dbReference>
<evidence type="ECO:0000259" key="3">
    <source>
        <dbReference type="PROSITE" id="PS51724"/>
    </source>
</evidence>
<accession>A0A328WTZ3</accession>
<dbReference type="Pfam" id="PF05036">
    <property type="entry name" value="SPOR"/>
    <property type="match status" value="1"/>
</dbReference>
<keyword evidence="5" id="KW-1185">Reference proteome</keyword>
<dbReference type="Gene3D" id="3.30.70.1070">
    <property type="entry name" value="Sporulation related repeat"/>
    <property type="match status" value="1"/>
</dbReference>
<dbReference type="InterPro" id="IPR036680">
    <property type="entry name" value="SPOR-like_sf"/>
</dbReference>
<proteinExistence type="predicted"/>
<feature type="domain" description="SPOR" evidence="3">
    <location>
        <begin position="553"/>
        <end position="630"/>
    </location>
</feature>
<dbReference type="InterPro" id="IPR007730">
    <property type="entry name" value="SPOR-like_dom"/>
</dbReference>
<gene>
    <name evidence="4" type="ORF">B0I10_10372</name>
</gene>
<evidence type="ECO:0000256" key="1">
    <source>
        <dbReference type="SAM" id="MobiDB-lite"/>
    </source>
</evidence>
<feature type="compositionally biased region" description="Basic and acidic residues" evidence="1">
    <location>
        <begin position="504"/>
        <end position="516"/>
    </location>
</feature>
<feature type="compositionally biased region" description="Basic and acidic residues" evidence="1">
    <location>
        <begin position="465"/>
        <end position="475"/>
    </location>
</feature>
<organism evidence="4 5">
    <name type="scientific">Flavobacterium lacus</name>
    <dbReference type="NCBI Taxonomy" id="1353778"/>
    <lineage>
        <taxon>Bacteria</taxon>
        <taxon>Pseudomonadati</taxon>
        <taxon>Bacteroidota</taxon>
        <taxon>Flavobacteriia</taxon>
        <taxon>Flavobacteriales</taxon>
        <taxon>Flavobacteriaceae</taxon>
        <taxon>Flavobacterium</taxon>
    </lineage>
</organism>
<dbReference type="EMBL" id="QLSV01000003">
    <property type="protein sequence ID" value="RAR49652.1"/>
    <property type="molecule type" value="Genomic_DNA"/>
</dbReference>
<feature type="chain" id="PRO_5016345095" evidence="2">
    <location>
        <begin position="24"/>
        <end position="635"/>
    </location>
</feature>
<feature type="region of interest" description="Disordered" evidence="1">
    <location>
        <begin position="465"/>
        <end position="539"/>
    </location>
</feature>
<dbReference type="GO" id="GO:0042834">
    <property type="term" value="F:peptidoglycan binding"/>
    <property type="evidence" value="ECO:0007669"/>
    <property type="project" value="InterPro"/>
</dbReference>
<protein>
    <submittedName>
        <fullName evidence="4">Sporulation related protein</fullName>
    </submittedName>
</protein>
<evidence type="ECO:0000313" key="4">
    <source>
        <dbReference type="EMBL" id="RAR49652.1"/>
    </source>
</evidence>
<keyword evidence="2" id="KW-0732">Signal</keyword>
<feature type="signal peptide" evidence="2">
    <location>
        <begin position="1"/>
        <end position="23"/>
    </location>
</feature>
<name>A0A328WTZ3_9FLAO</name>
<dbReference type="SUPFAM" id="SSF110997">
    <property type="entry name" value="Sporulation related repeat"/>
    <property type="match status" value="1"/>
</dbReference>
<evidence type="ECO:0000313" key="5">
    <source>
        <dbReference type="Proteomes" id="UP000249518"/>
    </source>
</evidence>
<sequence length="635" mass="71936">MNRKRCKNLFLIFFLISVSWSHAQMAIPFKERYKANLKGDMTIIANSILNRIDKKYAPNDPYNDQSIDAITNDEIDMEYIDIDTDKQTFSSSSAALFQKNEDSKKIVYAGLYWSATYKYESGYKKGEDNFVAFDKTREPFEEVLVKFPDQKEYTTIKGEIIFDGLKHREFKDAAPYAVYADITEYVTALQNPYGFYTVGNVRATQGTLIGGSAAGWTMIFVYEDESMSEKFIVSHDGFAGASSESVNVIFKGFKTQPQGDVKVKLAGAALEGDFKVDGDLLMFGSSKNKDFTNVKTVTRRYSNFFDSSITIEDEHFKYRIPDGKNTLGYDSFLTTLSNYNNRFIGNNADEATVRFKSSGDVFYLFFSAMAIETKPAVELQDDTTKLVYEDSKFKVVDKTTNEEIIQNQTLEDSQYASLAQKAIDGLAHDSKENTKPIAEQNEIISKAKETKPLVALKPIVEEEKTKVKETKEETKPVVASKADTKKDASKPLTSKTEETVVETEEPKTSIKPDVAKVPKTAEVTPESKPVVASETVKSEKQKENKPVEVLNDIDTPKGYYLVVNVFNERVNAARFMKVLRDRGLNPNYFVNPTNNYMYVYLGYITSKEEADKLIENNLNNLYSEEMWILVVNMNK</sequence>
<dbReference type="AlphaFoldDB" id="A0A328WTZ3"/>
<dbReference type="Proteomes" id="UP000249518">
    <property type="component" value="Unassembled WGS sequence"/>
</dbReference>